<keyword evidence="3" id="KW-1185">Reference proteome</keyword>
<keyword evidence="1" id="KW-0732">Signal</keyword>
<evidence type="ECO:0000313" key="3">
    <source>
        <dbReference type="Proteomes" id="UP000321129"/>
    </source>
</evidence>
<feature type="signal peptide" evidence="1">
    <location>
        <begin position="1"/>
        <end position="24"/>
    </location>
</feature>
<dbReference type="AlphaFoldDB" id="A0A5C6U7Y3"/>
<protein>
    <recommendedName>
        <fullName evidence="4">SH3 domain-containing protein</fullName>
    </recommendedName>
</protein>
<evidence type="ECO:0008006" key="4">
    <source>
        <dbReference type="Google" id="ProtNLM"/>
    </source>
</evidence>
<dbReference type="RefSeq" id="WP_147122879.1">
    <property type="nucleotide sequence ID" value="NZ_VOPY01000002.1"/>
</dbReference>
<dbReference type="OrthoDB" id="7550365at2"/>
<dbReference type="Proteomes" id="UP000321129">
    <property type="component" value="Unassembled WGS sequence"/>
</dbReference>
<comment type="caution">
    <text evidence="2">The sequence shown here is derived from an EMBL/GenBank/DDBJ whole genome shotgun (WGS) entry which is preliminary data.</text>
</comment>
<evidence type="ECO:0000256" key="1">
    <source>
        <dbReference type="SAM" id="SignalP"/>
    </source>
</evidence>
<proteinExistence type="predicted"/>
<dbReference type="PROSITE" id="PS51257">
    <property type="entry name" value="PROKAR_LIPOPROTEIN"/>
    <property type="match status" value="1"/>
</dbReference>
<dbReference type="EMBL" id="VOPY01000002">
    <property type="protein sequence ID" value="TXC68924.1"/>
    <property type="molecule type" value="Genomic_DNA"/>
</dbReference>
<reference evidence="2 3" key="1">
    <citation type="submission" date="2019-08" db="EMBL/GenBank/DDBJ databases">
        <title>Sphingorhabdus soil sp. nov., isolated from arctic soil.</title>
        <authorList>
            <person name="Liu Y."/>
        </authorList>
    </citation>
    <scope>NUCLEOTIDE SEQUENCE [LARGE SCALE GENOMIC DNA]</scope>
    <source>
        <strain evidence="2 3">D-2Q-5-6</strain>
    </source>
</reference>
<sequence length="275" mass="29285">MKSVNAITPLVLLAALATGGCNFSATDDTATNQANAAAPNEAAPIANEADPVANEAAPIGNEAAEIVPPPVVAARVITEPRVPPIDTCRKTGSFPEFRQRFETAVAERDFALLEPLIDYDLETDFGGGGGMKTFADHWRGTSWKTSKLWDELDSIIALGCGGNQGGGYYAMPRMFVVDLGGVDPFSARVALGEAVPLRARPSEGADIIALLDWALVTASDSQKAVDEQPRWTEVTAADGTKGFVKTDQLRSPIDYRAVFQPRKTGWKMTAFIAGD</sequence>
<name>A0A5C6U7Y3_9SPHN</name>
<gene>
    <name evidence="2" type="ORF">FSZ31_08170</name>
</gene>
<organism evidence="2 3">
    <name type="scientific">Flavisphingopyxis soli</name>
    <dbReference type="NCBI Taxonomy" id="2601267"/>
    <lineage>
        <taxon>Bacteria</taxon>
        <taxon>Pseudomonadati</taxon>
        <taxon>Pseudomonadota</taxon>
        <taxon>Alphaproteobacteria</taxon>
        <taxon>Sphingomonadales</taxon>
        <taxon>Sphingopyxidaceae</taxon>
        <taxon>Flavisphingopyxis</taxon>
    </lineage>
</organism>
<evidence type="ECO:0000313" key="2">
    <source>
        <dbReference type="EMBL" id="TXC68924.1"/>
    </source>
</evidence>
<accession>A0A5C6U7Y3</accession>
<feature type="chain" id="PRO_5022802723" description="SH3 domain-containing protein" evidence="1">
    <location>
        <begin position="25"/>
        <end position="275"/>
    </location>
</feature>